<dbReference type="PANTHER" id="PTHR43827">
    <property type="entry name" value="2,5-DIKETO-D-GLUCONIC ACID REDUCTASE"/>
    <property type="match status" value="1"/>
</dbReference>
<dbReference type="InterPro" id="IPR020471">
    <property type="entry name" value="AKR"/>
</dbReference>
<dbReference type="SUPFAM" id="SSF51430">
    <property type="entry name" value="NAD(P)-linked oxidoreductase"/>
    <property type="match status" value="1"/>
</dbReference>
<dbReference type="Proteomes" id="UP001519332">
    <property type="component" value="Unassembled WGS sequence"/>
</dbReference>
<accession>A0ABS4TZQ1</accession>
<dbReference type="RefSeq" id="WP_209646255.1">
    <property type="nucleotide sequence ID" value="NZ_JAGINW010000001.1"/>
</dbReference>
<evidence type="ECO:0000313" key="6">
    <source>
        <dbReference type="Proteomes" id="UP001519332"/>
    </source>
</evidence>
<dbReference type="Pfam" id="PF00248">
    <property type="entry name" value="Aldo_ket_red"/>
    <property type="match status" value="1"/>
</dbReference>
<dbReference type="EMBL" id="JAGINW010000001">
    <property type="protein sequence ID" value="MBP2329468.1"/>
    <property type="molecule type" value="Genomic_DNA"/>
</dbReference>
<dbReference type="PANTHER" id="PTHR43827:SF3">
    <property type="entry name" value="NADP-DEPENDENT OXIDOREDUCTASE DOMAIN-CONTAINING PROTEIN"/>
    <property type="match status" value="1"/>
</dbReference>
<dbReference type="InterPro" id="IPR018170">
    <property type="entry name" value="Aldo/ket_reductase_CS"/>
</dbReference>
<dbReference type="PIRSF" id="PIRSF000097">
    <property type="entry name" value="AKR"/>
    <property type="match status" value="1"/>
</dbReference>
<keyword evidence="3" id="KW-0560">Oxidoreductase</keyword>
<feature type="domain" description="NADP-dependent oxidoreductase" evidence="4">
    <location>
        <begin position="23"/>
        <end position="272"/>
    </location>
</feature>
<keyword evidence="6" id="KW-1185">Reference proteome</keyword>
<dbReference type="PRINTS" id="PR00069">
    <property type="entry name" value="ALDKETRDTASE"/>
</dbReference>
<organism evidence="5 6">
    <name type="scientific">Kibdelosporangium banguiense</name>
    <dbReference type="NCBI Taxonomy" id="1365924"/>
    <lineage>
        <taxon>Bacteria</taxon>
        <taxon>Bacillati</taxon>
        <taxon>Actinomycetota</taxon>
        <taxon>Actinomycetes</taxon>
        <taxon>Pseudonocardiales</taxon>
        <taxon>Pseudonocardiaceae</taxon>
        <taxon>Kibdelosporangium</taxon>
    </lineage>
</organism>
<dbReference type="InterPro" id="IPR023210">
    <property type="entry name" value="NADP_OxRdtase_dom"/>
</dbReference>
<dbReference type="InterPro" id="IPR036812">
    <property type="entry name" value="NAD(P)_OxRdtase_dom_sf"/>
</dbReference>
<evidence type="ECO:0000313" key="5">
    <source>
        <dbReference type="EMBL" id="MBP2329468.1"/>
    </source>
</evidence>
<evidence type="ECO:0000256" key="3">
    <source>
        <dbReference type="ARBA" id="ARBA00023002"/>
    </source>
</evidence>
<name>A0ABS4TZQ1_9PSEU</name>
<sequence>MSVTMLTLNNGVVLPVIGLGVFQSEPEQTVAAVAEALRVGYRHIDTAAGYFNEREVGQAIADSGIPRDELFIESKAWITDYGYEETLHAFDKSARKLGVDRLDMFILHQPLPTAFDRTVAAYRALETLHAEGKVRAIGVSNFTVEELSRLLDVATVVPAVHQIEIHPYFQQKDLLALHAEHGILSQAWSPIGGITFYWGSEGGASTLEDVTIKAIAAAHGKTPAQVMLRWHVQHGRSAIPKSVRPERIAENFAVFDFELTADELARIDALDEGVRRGPAPETITLESHGHFIIPEA</sequence>
<gene>
    <name evidence="5" type="ORF">JOF56_009853</name>
</gene>
<evidence type="ECO:0000256" key="2">
    <source>
        <dbReference type="ARBA" id="ARBA00022857"/>
    </source>
</evidence>
<evidence type="ECO:0000256" key="1">
    <source>
        <dbReference type="ARBA" id="ARBA00007905"/>
    </source>
</evidence>
<reference evidence="5 6" key="1">
    <citation type="submission" date="2021-03" db="EMBL/GenBank/DDBJ databases">
        <title>Sequencing the genomes of 1000 actinobacteria strains.</title>
        <authorList>
            <person name="Klenk H.-P."/>
        </authorList>
    </citation>
    <scope>NUCLEOTIDE SEQUENCE [LARGE SCALE GENOMIC DNA]</scope>
    <source>
        <strain evidence="5 6">DSM 46670</strain>
    </source>
</reference>
<dbReference type="PROSITE" id="PS00062">
    <property type="entry name" value="ALDOKETO_REDUCTASE_2"/>
    <property type="match status" value="1"/>
</dbReference>
<keyword evidence="2" id="KW-0521">NADP</keyword>
<comment type="similarity">
    <text evidence="1">Belongs to the aldo/keto reductase family.</text>
</comment>
<protein>
    <submittedName>
        <fullName evidence="5">Diketogulonate reductase-like aldo/keto reductase</fullName>
    </submittedName>
</protein>
<comment type="caution">
    <text evidence="5">The sequence shown here is derived from an EMBL/GenBank/DDBJ whole genome shotgun (WGS) entry which is preliminary data.</text>
</comment>
<dbReference type="Gene3D" id="3.20.20.100">
    <property type="entry name" value="NADP-dependent oxidoreductase domain"/>
    <property type="match status" value="1"/>
</dbReference>
<dbReference type="PROSITE" id="PS00798">
    <property type="entry name" value="ALDOKETO_REDUCTASE_1"/>
    <property type="match status" value="1"/>
</dbReference>
<evidence type="ECO:0000259" key="4">
    <source>
        <dbReference type="Pfam" id="PF00248"/>
    </source>
</evidence>
<proteinExistence type="inferred from homology"/>